<dbReference type="Proteomes" id="UP000215459">
    <property type="component" value="Unassembled WGS sequence"/>
</dbReference>
<keyword evidence="3" id="KW-1185">Reference proteome</keyword>
<dbReference type="EMBL" id="NOWF01000005">
    <property type="protein sequence ID" value="OYD07822.1"/>
    <property type="molecule type" value="Genomic_DNA"/>
</dbReference>
<evidence type="ECO:0000313" key="3">
    <source>
        <dbReference type="Proteomes" id="UP000215459"/>
    </source>
</evidence>
<keyword evidence="1" id="KW-0812">Transmembrane</keyword>
<gene>
    <name evidence="2" type="ORF">CHM34_10220</name>
</gene>
<protein>
    <recommendedName>
        <fullName evidence="4">YlaH-like protein</fullName>
    </recommendedName>
</protein>
<reference evidence="2 3" key="1">
    <citation type="submission" date="2017-07" db="EMBL/GenBank/DDBJ databases">
        <title>The genome sequence of Paludifilum halophilum highlights mechanisms for microbial adaptation to high salt environemnts.</title>
        <authorList>
            <person name="Belbahri L."/>
        </authorList>
    </citation>
    <scope>NUCLEOTIDE SEQUENCE [LARGE SCALE GENOMIC DNA]</scope>
    <source>
        <strain evidence="2 3">DSM 102817</strain>
    </source>
</reference>
<keyword evidence="1" id="KW-1133">Transmembrane helix</keyword>
<dbReference type="InterPro" id="IPR025620">
    <property type="entry name" value="YlaH"/>
</dbReference>
<sequence>MEALNDWLRQTPVAAYLSILVMTAVIYKVAFARKLPILKSLIVYLVLAFGCVLFWFLFILRFPIIEILLVTVVMIVIARIRMWMTDRKQKSPE</sequence>
<keyword evidence="1" id="KW-0472">Membrane</keyword>
<evidence type="ECO:0000313" key="2">
    <source>
        <dbReference type="EMBL" id="OYD07822.1"/>
    </source>
</evidence>
<feature type="transmembrane region" description="Helical" evidence="1">
    <location>
        <begin position="12"/>
        <end position="29"/>
    </location>
</feature>
<dbReference type="OrthoDB" id="2680377at2"/>
<comment type="caution">
    <text evidence="2">The sequence shown here is derived from an EMBL/GenBank/DDBJ whole genome shotgun (WGS) entry which is preliminary data.</text>
</comment>
<proteinExistence type="predicted"/>
<feature type="transmembrane region" description="Helical" evidence="1">
    <location>
        <begin position="41"/>
        <end position="58"/>
    </location>
</feature>
<dbReference type="AlphaFoldDB" id="A0A235B6G0"/>
<accession>A0A235B6G0</accession>
<evidence type="ECO:0008006" key="4">
    <source>
        <dbReference type="Google" id="ProtNLM"/>
    </source>
</evidence>
<organism evidence="2 3">
    <name type="scientific">Paludifilum halophilum</name>
    <dbReference type="NCBI Taxonomy" id="1642702"/>
    <lineage>
        <taxon>Bacteria</taxon>
        <taxon>Bacillati</taxon>
        <taxon>Bacillota</taxon>
        <taxon>Bacilli</taxon>
        <taxon>Bacillales</taxon>
        <taxon>Thermoactinomycetaceae</taxon>
        <taxon>Paludifilum</taxon>
    </lineage>
</organism>
<dbReference type="RefSeq" id="WP_094264492.1">
    <property type="nucleotide sequence ID" value="NZ_NOWF01000005.1"/>
</dbReference>
<evidence type="ECO:0000256" key="1">
    <source>
        <dbReference type="SAM" id="Phobius"/>
    </source>
</evidence>
<dbReference type="Pfam" id="PF14036">
    <property type="entry name" value="YlaH"/>
    <property type="match status" value="1"/>
</dbReference>
<feature type="transmembrane region" description="Helical" evidence="1">
    <location>
        <begin position="64"/>
        <end position="82"/>
    </location>
</feature>
<name>A0A235B6G0_9BACL</name>